<feature type="signal peptide" evidence="1">
    <location>
        <begin position="1"/>
        <end position="32"/>
    </location>
</feature>
<evidence type="ECO:0000256" key="1">
    <source>
        <dbReference type="SAM" id="SignalP"/>
    </source>
</evidence>
<sequence>MGTYVRKFVTAATASAVLTGGLIGLSAAPASAAEVCDDVYKRKYTEISSTWHKVVASGVIDNRRGDASVRESVSAGISASLKGSVEGEIGGKIDLAAAEISSKLGVSVEGSVTITRGKTTMIVAPARKRINYKIGIKKRVYQVYVTHQSRNCRVSNHWAKVTVADSYTETWNS</sequence>
<name>A0A5P2DL79_STRVZ</name>
<evidence type="ECO:0000313" key="2">
    <source>
        <dbReference type="EMBL" id="QES55340.1"/>
    </source>
</evidence>
<evidence type="ECO:0000313" key="3">
    <source>
        <dbReference type="Proteomes" id="UP000324101"/>
    </source>
</evidence>
<dbReference type="OrthoDB" id="4266040at2"/>
<keyword evidence="1" id="KW-0732">Signal</keyword>
<dbReference type="EMBL" id="CP029189">
    <property type="protein sequence ID" value="QES55340.1"/>
    <property type="molecule type" value="Genomic_DNA"/>
</dbReference>
<dbReference type="RefSeq" id="WP_150258040.1">
    <property type="nucleotide sequence ID" value="NZ_CP029189.1"/>
</dbReference>
<protein>
    <recommendedName>
        <fullName evidence="4">Secreted protein</fullName>
    </recommendedName>
</protein>
<dbReference type="AlphaFoldDB" id="A0A5P2DL79"/>
<proteinExistence type="predicted"/>
<accession>A0A5P2DL79</accession>
<dbReference type="Proteomes" id="UP000324101">
    <property type="component" value="Chromosome"/>
</dbReference>
<reference evidence="2 3" key="1">
    <citation type="submission" date="2018-05" db="EMBL/GenBank/DDBJ databases">
        <title>Streptomyces venezuelae.</title>
        <authorList>
            <person name="Kim W."/>
            <person name="Lee N."/>
            <person name="Cho B.-K."/>
        </authorList>
    </citation>
    <scope>NUCLEOTIDE SEQUENCE [LARGE SCALE GENOMIC DNA]</scope>
    <source>
        <strain evidence="2 3">ATCC 21018</strain>
    </source>
</reference>
<gene>
    <name evidence="2" type="ORF">DEJ51_15025</name>
</gene>
<feature type="chain" id="PRO_5024972037" description="Secreted protein" evidence="1">
    <location>
        <begin position="33"/>
        <end position="173"/>
    </location>
</feature>
<evidence type="ECO:0008006" key="4">
    <source>
        <dbReference type="Google" id="ProtNLM"/>
    </source>
</evidence>
<organism evidence="2 3">
    <name type="scientific">Streptomyces venezuelae</name>
    <dbReference type="NCBI Taxonomy" id="54571"/>
    <lineage>
        <taxon>Bacteria</taxon>
        <taxon>Bacillati</taxon>
        <taxon>Actinomycetota</taxon>
        <taxon>Actinomycetes</taxon>
        <taxon>Kitasatosporales</taxon>
        <taxon>Streptomycetaceae</taxon>
        <taxon>Streptomyces</taxon>
    </lineage>
</organism>